<comment type="similarity">
    <text evidence="1">Belongs to the universal stress protein A family.</text>
</comment>
<dbReference type="Proteomes" id="UP001161160">
    <property type="component" value="Unassembled WGS sequence"/>
</dbReference>
<dbReference type="Pfam" id="PF00582">
    <property type="entry name" value="Usp"/>
    <property type="match status" value="1"/>
</dbReference>
<evidence type="ECO:0000256" key="1">
    <source>
        <dbReference type="ARBA" id="ARBA00008791"/>
    </source>
</evidence>
<proteinExistence type="inferred from homology"/>
<dbReference type="InterPro" id="IPR014729">
    <property type="entry name" value="Rossmann-like_a/b/a_fold"/>
</dbReference>
<protein>
    <submittedName>
        <fullName evidence="3">Nucleotide-binding universal stress UspA family protein</fullName>
    </submittedName>
</protein>
<dbReference type="SUPFAM" id="SSF52402">
    <property type="entry name" value="Adenine nucleotide alpha hydrolases-like"/>
    <property type="match status" value="1"/>
</dbReference>
<evidence type="ECO:0000259" key="2">
    <source>
        <dbReference type="Pfam" id="PF00582"/>
    </source>
</evidence>
<dbReference type="RefSeq" id="WP_280756841.1">
    <property type="nucleotide sequence ID" value="NZ_JARXXW010000003.1"/>
</dbReference>
<evidence type="ECO:0000313" key="3">
    <source>
        <dbReference type="EMBL" id="MDH6504301.1"/>
    </source>
</evidence>
<dbReference type="InterPro" id="IPR006015">
    <property type="entry name" value="Universal_stress_UspA"/>
</dbReference>
<organism evidence="3 4">
    <name type="scientific">Polynucleobacter sphagniphilus</name>
    <dbReference type="NCBI Taxonomy" id="1743169"/>
    <lineage>
        <taxon>Bacteria</taxon>
        <taxon>Pseudomonadati</taxon>
        <taxon>Pseudomonadota</taxon>
        <taxon>Betaproteobacteria</taxon>
        <taxon>Burkholderiales</taxon>
        <taxon>Burkholderiaceae</taxon>
        <taxon>Polynucleobacter</taxon>
    </lineage>
</organism>
<dbReference type="Gene3D" id="3.40.50.620">
    <property type="entry name" value="HUPs"/>
    <property type="match status" value="1"/>
</dbReference>
<dbReference type="PANTHER" id="PTHR46268:SF6">
    <property type="entry name" value="UNIVERSAL STRESS PROTEIN UP12"/>
    <property type="match status" value="1"/>
</dbReference>
<feature type="domain" description="UspA" evidence="2">
    <location>
        <begin position="1"/>
        <end position="146"/>
    </location>
</feature>
<reference evidence="3" key="1">
    <citation type="submission" date="2023-04" db="EMBL/GenBank/DDBJ databases">
        <title>Genome Encyclopedia of Bacteria and Archaea VI: Functional Genomics of Type Strains.</title>
        <authorList>
            <person name="Whitman W."/>
        </authorList>
    </citation>
    <scope>NUCLEOTIDE SEQUENCE</scope>
    <source>
        <strain evidence="3">Enz.4-51</strain>
    </source>
</reference>
<accession>A0AA43M8U0</accession>
<evidence type="ECO:0000313" key="4">
    <source>
        <dbReference type="Proteomes" id="UP001161160"/>
    </source>
</evidence>
<dbReference type="AlphaFoldDB" id="A0AA43M8U0"/>
<comment type="caution">
    <text evidence="3">The sequence shown here is derived from an EMBL/GenBank/DDBJ whole genome shotgun (WGS) entry which is preliminary data.</text>
</comment>
<dbReference type="EMBL" id="JARXYA010000007">
    <property type="protein sequence ID" value="MDH6504301.1"/>
    <property type="molecule type" value="Genomic_DNA"/>
</dbReference>
<dbReference type="CDD" id="cd00293">
    <property type="entry name" value="USP-like"/>
    <property type="match status" value="1"/>
</dbReference>
<keyword evidence="4" id="KW-1185">Reference proteome</keyword>
<name>A0AA43M8U0_9BURK</name>
<dbReference type="PRINTS" id="PR01438">
    <property type="entry name" value="UNVRSLSTRESS"/>
</dbReference>
<dbReference type="InterPro" id="IPR006016">
    <property type="entry name" value="UspA"/>
</dbReference>
<gene>
    <name evidence="3" type="ORF">M2127_001617</name>
</gene>
<dbReference type="PANTHER" id="PTHR46268">
    <property type="entry name" value="STRESS RESPONSE PROTEIN NHAX"/>
    <property type="match status" value="1"/>
</dbReference>
<sequence>MYKNILVPIDGSATSNLALKEAITLAQVNGSIVKVIYVLDPFSITPDIEYFTMQDIVQSMRTEGVVILEKARKKLLAAGIHFDVKMVEVNTSGERIPEAIAMEAKRWPANLIVVGTHGRKGFSHFLLGSVAESIIRIATKPVLLIRGKGR</sequence>